<dbReference type="AlphaFoldDB" id="A0A450W5L4"/>
<evidence type="ECO:0000313" key="2">
    <source>
        <dbReference type="EMBL" id="VFK12325.1"/>
    </source>
</evidence>
<organism evidence="2">
    <name type="scientific">Candidatus Kentrum sp. LPFa</name>
    <dbReference type="NCBI Taxonomy" id="2126335"/>
    <lineage>
        <taxon>Bacteria</taxon>
        <taxon>Pseudomonadati</taxon>
        <taxon>Pseudomonadota</taxon>
        <taxon>Gammaproteobacteria</taxon>
        <taxon>Candidatus Kentrum</taxon>
    </lineage>
</organism>
<gene>
    <name evidence="2" type="ORF">BECKLPF1236B_GA0070989_103325</name>
</gene>
<sequence>MNDLLQFLPEDISDETAAAIDKMPGEFVEAWGWRYFTQIRRFHEANRPEPTSDPFEPYQHQEHSIF</sequence>
<protein>
    <submittedName>
        <fullName evidence="2">Uncharacterized protein</fullName>
    </submittedName>
</protein>
<proteinExistence type="predicted"/>
<reference evidence="2" key="1">
    <citation type="submission" date="2019-02" db="EMBL/GenBank/DDBJ databases">
        <authorList>
            <person name="Gruber-Vodicka R. H."/>
            <person name="Seah K. B. B."/>
        </authorList>
    </citation>
    <scope>NUCLEOTIDE SEQUENCE</scope>
    <source>
        <strain evidence="2">BECK_S313</strain>
    </source>
</reference>
<evidence type="ECO:0000256" key="1">
    <source>
        <dbReference type="SAM" id="MobiDB-lite"/>
    </source>
</evidence>
<feature type="region of interest" description="Disordered" evidence="1">
    <location>
        <begin position="46"/>
        <end position="66"/>
    </location>
</feature>
<accession>A0A450W5L4</accession>
<name>A0A450W5L4_9GAMM</name>
<dbReference type="EMBL" id="CAADFK010000033">
    <property type="protein sequence ID" value="VFK12325.1"/>
    <property type="molecule type" value="Genomic_DNA"/>
</dbReference>